<organism evidence="1 2">
    <name type="scientific">Zarea fungicola</name>
    <dbReference type="NCBI Taxonomy" id="93591"/>
    <lineage>
        <taxon>Eukaryota</taxon>
        <taxon>Fungi</taxon>
        <taxon>Dikarya</taxon>
        <taxon>Ascomycota</taxon>
        <taxon>Pezizomycotina</taxon>
        <taxon>Sordariomycetes</taxon>
        <taxon>Hypocreomycetidae</taxon>
        <taxon>Hypocreales</taxon>
        <taxon>Cordycipitaceae</taxon>
        <taxon>Zarea</taxon>
    </lineage>
</organism>
<dbReference type="EMBL" id="JANJQO010000134">
    <property type="protein sequence ID" value="KAJ2981380.1"/>
    <property type="molecule type" value="Genomic_DNA"/>
</dbReference>
<gene>
    <name evidence="1" type="ORF">NQ176_g2057</name>
</gene>
<protein>
    <submittedName>
        <fullName evidence="1">Uncharacterized protein</fullName>
    </submittedName>
</protein>
<dbReference type="Proteomes" id="UP001143910">
    <property type="component" value="Unassembled WGS sequence"/>
</dbReference>
<comment type="caution">
    <text evidence="1">The sequence shown here is derived from an EMBL/GenBank/DDBJ whole genome shotgun (WGS) entry which is preliminary data.</text>
</comment>
<keyword evidence="2" id="KW-1185">Reference proteome</keyword>
<reference evidence="1" key="1">
    <citation type="submission" date="2022-08" db="EMBL/GenBank/DDBJ databases">
        <title>Genome Sequence of Lecanicillium fungicola.</title>
        <authorList>
            <person name="Buettner E."/>
        </authorList>
    </citation>
    <scope>NUCLEOTIDE SEQUENCE</scope>
    <source>
        <strain evidence="1">Babe33</strain>
    </source>
</reference>
<evidence type="ECO:0000313" key="1">
    <source>
        <dbReference type="EMBL" id="KAJ2981380.1"/>
    </source>
</evidence>
<sequence>MRSSLTSMLLALSGLGCATPVATNEFDPCTYKKSFAKCKAVDRSGASPVEVDLNLAYIDINPTAKKTIVMAHGWPSLWTTYRNQIQTLGKHYRLIIPENRGFGDSQHPKDLFNSNTMPDFVGDYTCIMDKAGVSAGVCMGNDFGAQVCWEAARSRPDRFIGVFNVGIPYVSSAFDFIPTEQLVQLDPALGYQLYLSNNATIAAAELNADPRNAIRSCAQVADSVVPKDFLVDQTSFLGPWREANKEANRTDIPASGIMSQKVEDYMVDSYRKQGFYNTFNGYQAGNRKRTWQFERDQGNYTIPQPVFVLYQTRDPVANWAALALELGSYNFLPNFYNATIDTAHWPHEEQPAQFDAFFNEWIGNVTFPRT</sequence>
<name>A0ACC1NPY1_9HYPO</name>
<evidence type="ECO:0000313" key="2">
    <source>
        <dbReference type="Proteomes" id="UP001143910"/>
    </source>
</evidence>
<proteinExistence type="predicted"/>
<accession>A0ACC1NPY1</accession>